<dbReference type="FunFam" id="3.80.10.10:FF:000356">
    <property type="entry name" value="LRR receptor-like serine/threonine-protein kinase"/>
    <property type="match status" value="1"/>
</dbReference>
<dbReference type="Pfam" id="PF13855">
    <property type="entry name" value="LRR_8"/>
    <property type="match status" value="1"/>
</dbReference>
<evidence type="ECO:0000256" key="18">
    <source>
        <dbReference type="PROSITE-ProRule" id="PRU10141"/>
    </source>
</evidence>
<dbReference type="PROSITE" id="PS50011">
    <property type="entry name" value="PROTEIN_KINASE_DOM"/>
    <property type="match status" value="1"/>
</dbReference>
<dbReference type="PROSITE" id="PS00108">
    <property type="entry name" value="PROTEIN_KINASE_ST"/>
    <property type="match status" value="1"/>
</dbReference>
<evidence type="ECO:0000256" key="3">
    <source>
        <dbReference type="ARBA" id="ARBA00009592"/>
    </source>
</evidence>
<evidence type="ECO:0000256" key="7">
    <source>
        <dbReference type="ARBA" id="ARBA00022679"/>
    </source>
</evidence>
<dbReference type="InterPro" id="IPR050994">
    <property type="entry name" value="At_inactive_RLKs"/>
</dbReference>
<evidence type="ECO:0000256" key="12">
    <source>
        <dbReference type="ARBA" id="ARBA00022777"/>
    </source>
</evidence>
<comment type="subcellular location">
    <subcellularLocation>
        <location evidence="1">Cell membrane</location>
        <topology evidence="1">Single-pass type I membrane protein</topology>
    </subcellularLocation>
</comment>
<dbReference type="InterPro" id="IPR032675">
    <property type="entry name" value="LRR_dom_sf"/>
</dbReference>
<dbReference type="EMBL" id="CM009304">
    <property type="protein sequence ID" value="PNT01066.2"/>
    <property type="molecule type" value="Genomic_DNA"/>
</dbReference>
<dbReference type="SUPFAM" id="SSF52058">
    <property type="entry name" value="L domain-like"/>
    <property type="match status" value="1"/>
</dbReference>
<evidence type="ECO:0000256" key="6">
    <source>
        <dbReference type="ARBA" id="ARBA00022614"/>
    </source>
</evidence>
<proteinExistence type="inferred from homology"/>
<keyword evidence="9" id="KW-0732">Signal</keyword>
<dbReference type="GO" id="GO:0004674">
    <property type="term" value="F:protein serine/threonine kinase activity"/>
    <property type="evidence" value="ECO:0007669"/>
    <property type="project" value="UniProtKB-KW"/>
</dbReference>
<dbReference type="Pfam" id="PF23598">
    <property type="entry name" value="LRR_14"/>
    <property type="match status" value="1"/>
</dbReference>
<dbReference type="STRING" id="3694.A0A2K1XJX6"/>
<dbReference type="InterPro" id="IPR003591">
    <property type="entry name" value="Leu-rich_rpt_typical-subtyp"/>
</dbReference>
<dbReference type="FunFam" id="3.80.10.10:FF:000393">
    <property type="entry name" value="LRR receptor-like serine/threonine-protein kinase RCH1"/>
    <property type="match status" value="1"/>
</dbReference>
<reference evidence="20 21" key="1">
    <citation type="journal article" date="2006" name="Science">
        <title>The genome of black cottonwood, Populus trichocarpa (Torr. &amp; Gray).</title>
        <authorList>
            <person name="Tuskan G.A."/>
            <person name="Difazio S."/>
            <person name="Jansson S."/>
            <person name="Bohlmann J."/>
            <person name="Grigoriev I."/>
            <person name="Hellsten U."/>
            <person name="Putnam N."/>
            <person name="Ralph S."/>
            <person name="Rombauts S."/>
            <person name="Salamov A."/>
            <person name="Schein J."/>
            <person name="Sterck L."/>
            <person name="Aerts A."/>
            <person name="Bhalerao R.R."/>
            <person name="Bhalerao R.P."/>
            <person name="Blaudez D."/>
            <person name="Boerjan W."/>
            <person name="Brun A."/>
            <person name="Brunner A."/>
            <person name="Busov V."/>
            <person name="Campbell M."/>
            <person name="Carlson J."/>
            <person name="Chalot M."/>
            <person name="Chapman J."/>
            <person name="Chen G.L."/>
            <person name="Cooper D."/>
            <person name="Coutinho P.M."/>
            <person name="Couturier J."/>
            <person name="Covert S."/>
            <person name="Cronk Q."/>
            <person name="Cunningham R."/>
            <person name="Davis J."/>
            <person name="Degroeve S."/>
            <person name="Dejardin A."/>
            <person name="Depamphilis C."/>
            <person name="Detter J."/>
            <person name="Dirks B."/>
            <person name="Dubchak I."/>
            <person name="Duplessis S."/>
            <person name="Ehlting J."/>
            <person name="Ellis B."/>
            <person name="Gendler K."/>
            <person name="Goodstein D."/>
            <person name="Gribskov M."/>
            <person name="Grimwood J."/>
            <person name="Groover A."/>
            <person name="Gunter L."/>
            <person name="Hamberger B."/>
            <person name="Heinze B."/>
            <person name="Helariutta Y."/>
            <person name="Henrissat B."/>
            <person name="Holligan D."/>
            <person name="Holt R."/>
            <person name="Huang W."/>
            <person name="Islam-Faridi N."/>
            <person name="Jones S."/>
            <person name="Jones-Rhoades M."/>
            <person name="Jorgensen R."/>
            <person name="Joshi C."/>
            <person name="Kangasjarvi J."/>
            <person name="Karlsson J."/>
            <person name="Kelleher C."/>
            <person name="Kirkpatrick R."/>
            <person name="Kirst M."/>
            <person name="Kohler A."/>
            <person name="Kalluri U."/>
            <person name="Larimer F."/>
            <person name="Leebens-Mack J."/>
            <person name="Leple J.C."/>
            <person name="Locascio P."/>
            <person name="Lou Y."/>
            <person name="Lucas S."/>
            <person name="Martin F."/>
            <person name="Montanini B."/>
            <person name="Napoli C."/>
            <person name="Nelson D.R."/>
            <person name="Nelson C."/>
            <person name="Nieminen K."/>
            <person name="Nilsson O."/>
            <person name="Pereda V."/>
            <person name="Peter G."/>
            <person name="Philippe R."/>
            <person name="Pilate G."/>
            <person name="Poliakov A."/>
            <person name="Razumovskaya J."/>
            <person name="Richardson P."/>
            <person name="Rinaldi C."/>
            <person name="Ritland K."/>
            <person name="Rouze P."/>
            <person name="Ryaboy D."/>
            <person name="Schmutz J."/>
            <person name="Schrader J."/>
            <person name="Segerman B."/>
            <person name="Shin H."/>
            <person name="Siddiqui A."/>
            <person name="Sterky F."/>
            <person name="Terry A."/>
            <person name="Tsai C.J."/>
            <person name="Uberbacher E."/>
            <person name="Unneberg P."/>
            <person name="Vahala J."/>
            <person name="Wall K."/>
            <person name="Wessler S."/>
            <person name="Yang G."/>
            <person name="Yin T."/>
            <person name="Douglas C."/>
            <person name="Marra M."/>
            <person name="Sandberg G."/>
            <person name="Van de Peer Y."/>
            <person name="Rokhsar D."/>
        </authorList>
    </citation>
    <scope>NUCLEOTIDE SEQUENCE [LARGE SCALE GENOMIC DNA]</scope>
    <source>
        <strain evidence="21">cv. Nisqually</strain>
    </source>
</reference>
<dbReference type="GO" id="GO:0001653">
    <property type="term" value="F:peptide receptor activity"/>
    <property type="evidence" value="ECO:0007669"/>
    <property type="project" value="UniProtKB-ARBA"/>
</dbReference>
<dbReference type="Proteomes" id="UP000006729">
    <property type="component" value="Chromosome 15"/>
</dbReference>
<evidence type="ECO:0000256" key="8">
    <source>
        <dbReference type="ARBA" id="ARBA00022692"/>
    </source>
</evidence>
<name>A0A2K1XJX6_POPTR</name>
<keyword evidence="21" id="KW-1185">Reference proteome</keyword>
<keyword evidence="17" id="KW-0325">Glycoprotein</keyword>
<dbReference type="FunFam" id="3.80.10.10:FF:000270">
    <property type="entry name" value="Putative LRR receptor-like serine/threonine-protein kinase"/>
    <property type="match status" value="1"/>
</dbReference>
<keyword evidence="8" id="KW-0812">Transmembrane</keyword>
<dbReference type="InParanoid" id="A0A2K1XJX6"/>
<dbReference type="GO" id="GO:0005886">
    <property type="term" value="C:plasma membrane"/>
    <property type="evidence" value="ECO:0000318"/>
    <property type="project" value="GO_Central"/>
</dbReference>
<keyword evidence="14" id="KW-1133">Transmembrane helix</keyword>
<dbReference type="FunFam" id="3.80.10.10:FF:000472">
    <property type="entry name" value="LRR receptor-like serine/threonine-protein kinase RCH1"/>
    <property type="match status" value="1"/>
</dbReference>
<evidence type="ECO:0000256" key="10">
    <source>
        <dbReference type="ARBA" id="ARBA00022737"/>
    </source>
</evidence>
<dbReference type="SMART" id="SM00220">
    <property type="entry name" value="S_TKc"/>
    <property type="match status" value="1"/>
</dbReference>
<keyword evidence="5" id="KW-0723">Serine/threonine-protein kinase</keyword>
<protein>
    <recommendedName>
        <fullName evidence="19">Protein kinase domain-containing protein</fullName>
    </recommendedName>
</protein>
<evidence type="ECO:0000256" key="11">
    <source>
        <dbReference type="ARBA" id="ARBA00022741"/>
    </source>
</evidence>
<keyword evidence="4" id="KW-1003">Cell membrane</keyword>
<keyword evidence="10" id="KW-0677">Repeat</keyword>
<dbReference type="Pfam" id="PF08263">
    <property type="entry name" value="LRRNT_2"/>
    <property type="match status" value="1"/>
</dbReference>
<dbReference type="SUPFAM" id="SSF52047">
    <property type="entry name" value="RNI-like"/>
    <property type="match status" value="1"/>
</dbReference>
<keyword evidence="12" id="KW-0418">Kinase</keyword>
<keyword evidence="16" id="KW-0675">Receptor</keyword>
<evidence type="ECO:0000256" key="2">
    <source>
        <dbReference type="ARBA" id="ARBA00008684"/>
    </source>
</evidence>
<dbReference type="Gene3D" id="3.30.200.20">
    <property type="entry name" value="Phosphorylase Kinase, domain 1"/>
    <property type="match status" value="1"/>
</dbReference>
<evidence type="ECO:0000256" key="15">
    <source>
        <dbReference type="ARBA" id="ARBA00023136"/>
    </source>
</evidence>
<dbReference type="AlphaFoldDB" id="A0A2K1XJX6"/>
<sequence length="180" mass="19526">MAPEYLVRGQLTEKADVYGFGVLVLETATGRKNSVFSQGSSSILHSVWKHYKVKTITDMIDPGLKDSFPEKQAETVLQIGLLCTQASPRLRPFMNEVVSMLANAKSEIPSPKQPPFLNASVLSPDGSTESCITEVSFTCNSVIDQQTKAQAVPLNDPPNSQATDGPGSRNSSILEQTKRN</sequence>
<dbReference type="GO" id="GO:0005524">
    <property type="term" value="F:ATP binding"/>
    <property type="evidence" value="ECO:0007669"/>
    <property type="project" value="UniProtKB-UniRule"/>
</dbReference>
<evidence type="ECO:0000259" key="19">
    <source>
        <dbReference type="PROSITE" id="PS50011"/>
    </source>
</evidence>
<evidence type="ECO:0000256" key="9">
    <source>
        <dbReference type="ARBA" id="ARBA00022729"/>
    </source>
</evidence>
<dbReference type="PANTHER" id="PTHR48010">
    <property type="entry name" value="OS05G0588300 PROTEIN"/>
    <property type="match status" value="1"/>
</dbReference>
<keyword evidence="13 18" id="KW-0067">ATP-binding</keyword>
<dbReference type="InterPro" id="IPR013210">
    <property type="entry name" value="LRR_N_plant-typ"/>
</dbReference>
<evidence type="ECO:0000256" key="4">
    <source>
        <dbReference type="ARBA" id="ARBA00022475"/>
    </source>
</evidence>
<dbReference type="Pfam" id="PF00560">
    <property type="entry name" value="LRR_1"/>
    <property type="match status" value="5"/>
</dbReference>
<keyword evidence="11 18" id="KW-0547">Nucleotide-binding</keyword>
<evidence type="ECO:0000256" key="13">
    <source>
        <dbReference type="ARBA" id="ARBA00022840"/>
    </source>
</evidence>
<dbReference type="Gene3D" id="1.10.510.10">
    <property type="entry name" value="Transferase(Phosphotransferase) domain 1"/>
    <property type="match status" value="1"/>
</dbReference>
<comment type="caution">
    <text evidence="20">The sequence shown here is derived from an EMBL/GenBank/DDBJ whole genome shotgun (WGS) entry which is preliminary data.</text>
</comment>
<evidence type="ECO:0000313" key="21">
    <source>
        <dbReference type="Proteomes" id="UP000006729"/>
    </source>
</evidence>
<organism evidence="20 21">
    <name type="scientific">Populus trichocarpa</name>
    <name type="common">Western balsam poplar</name>
    <name type="synonym">Populus balsamifera subsp. trichocarpa</name>
    <dbReference type="NCBI Taxonomy" id="3694"/>
    <lineage>
        <taxon>Eukaryota</taxon>
        <taxon>Viridiplantae</taxon>
        <taxon>Streptophyta</taxon>
        <taxon>Embryophyta</taxon>
        <taxon>Tracheophyta</taxon>
        <taxon>Spermatophyta</taxon>
        <taxon>Magnoliopsida</taxon>
        <taxon>eudicotyledons</taxon>
        <taxon>Gunneridae</taxon>
        <taxon>Pentapetalae</taxon>
        <taxon>rosids</taxon>
        <taxon>fabids</taxon>
        <taxon>Malpighiales</taxon>
        <taxon>Salicaceae</taxon>
        <taxon>Saliceae</taxon>
        <taxon>Populus</taxon>
    </lineage>
</organism>
<dbReference type="Gene3D" id="3.80.10.10">
    <property type="entry name" value="Ribonuclease Inhibitor"/>
    <property type="match status" value="4"/>
</dbReference>
<comment type="similarity">
    <text evidence="2">Belongs to the protein kinase superfamily. Ser/Thr protein kinase family.</text>
</comment>
<keyword evidence="6" id="KW-0433">Leucine-rich repeat</keyword>
<dbReference type="PANTHER" id="PTHR48010:SF96">
    <property type="entry name" value="OS05G0595800 PROTEIN"/>
    <property type="match status" value="1"/>
</dbReference>
<evidence type="ECO:0000256" key="16">
    <source>
        <dbReference type="ARBA" id="ARBA00023170"/>
    </source>
</evidence>
<dbReference type="PROSITE" id="PS00107">
    <property type="entry name" value="PROTEIN_KINASE_ATP"/>
    <property type="match status" value="1"/>
</dbReference>
<dbReference type="FunFam" id="1.10.510.10:FF:000276">
    <property type="entry name" value="LRR receptor-like serine/threonine-protein kinase RCH1"/>
    <property type="match status" value="1"/>
</dbReference>
<dbReference type="SUPFAM" id="SSF56112">
    <property type="entry name" value="Protein kinase-like (PK-like)"/>
    <property type="match status" value="1"/>
</dbReference>
<dbReference type="Pfam" id="PF00069">
    <property type="entry name" value="Pkinase"/>
    <property type="match status" value="1"/>
</dbReference>
<evidence type="ECO:0000256" key="5">
    <source>
        <dbReference type="ARBA" id="ARBA00022527"/>
    </source>
</evidence>
<keyword evidence="7" id="KW-0808">Transferase</keyword>
<dbReference type="InterPro" id="IPR008271">
    <property type="entry name" value="Ser/Thr_kinase_AS"/>
</dbReference>
<gene>
    <name evidence="20" type="ORF">POPTR_015G079200v4</name>
</gene>
<dbReference type="InterPro" id="IPR011009">
    <property type="entry name" value="Kinase-like_dom_sf"/>
</dbReference>
<dbReference type="FunFam" id="3.80.10.10:FF:000041">
    <property type="entry name" value="LRR receptor-like serine/threonine-protein kinase ERECTA"/>
    <property type="match status" value="1"/>
</dbReference>
<evidence type="ECO:0000256" key="17">
    <source>
        <dbReference type="ARBA" id="ARBA00023180"/>
    </source>
</evidence>
<dbReference type="InterPro" id="IPR017441">
    <property type="entry name" value="Protein_kinase_ATP_BS"/>
</dbReference>
<dbReference type="InterPro" id="IPR055414">
    <property type="entry name" value="LRR_R13L4/SHOC2-like"/>
</dbReference>
<evidence type="ECO:0000313" key="20">
    <source>
        <dbReference type="EMBL" id="PNT01066.2"/>
    </source>
</evidence>
<evidence type="ECO:0000256" key="14">
    <source>
        <dbReference type="ARBA" id="ARBA00022989"/>
    </source>
</evidence>
<comment type="similarity">
    <text evidence="3">Belongs to the RLP family.</text>
</comment>
<dbReference type="SMART" id="SM00369">
    <property type="entry name" value="LRR_TYP"/>
    <property type="match status" value="10"/>
</dbReference>
<keyword evidence="15" id="KW-0472">Membrane</keyword>
<accession>A0A2K1XJX6</accession>
<dbReference type="InterPro" id="IPR001611">
    <property type="entry name" value="Leu-rich_rpt"/>
</dbReference>
<evidence type="ECO:0000256" key="1">
    <source>
        <dbReference type="ARBA" id="ARBA00004251"/>
    </source>
</evidence>
<dbReference type="InterPro" id="IPR000719">
    <property type="entry name" value="Prot_kinase_dom"/>
</dbReference>